<evidence type="ECO:0000259" key="10">
    <source>
        <dbReference type="PROSITE" id="PS51192"/>
    </source>
</evidence>
<dbReference type="Proteomes" id="UP000038045">
    <property type="component" value="Unplaced"/>
</dbReference>
<dbReference type="InterPro" id="IPR014001">
    <property type="entry name" value="Helicase_ATP-bd"/>
</dbReference>
<dbReference type="SMART" id="SM00490">
    <property type="entry name" value="HELICc"/>
    <property type="match status" value="1"/>
</dbReference>
<feature type="coiled-coil region" evidence="8">
    <location>
        <begin position="302"/>
        <end position="336"/>
    </location>
</feature>
<dbReference type="SMART" id="SM00487">
    <property type="entry name" value="DEXDc"/>
    <property type="match status" value="1"/>
</dbReference>
<dbReference type="PROSITE" id="PS51192">
    <property type="entry name" value="HELICASE_ATP_BIND_1"/>
    <property type="match status" value="1"/>
</dbReference>
<feature type="domain" description="Helicase C-terminal" evidence="11">
    <location>
        <begin position="304"/>
        <end position="460"/>
    </location>
</feature>
<evidence type="ECO:0000256" key="9">
    <source>
        <dbReference type="SAM" id="MobiDB-lite"/>
    </source>
</evidence>
<dbReference type="CDD" id="cd18787">
    <property type="entry name" value="SF2_C_DEAD"/>
    <property type="match status" value="1"/>
</dbReference>
<accession>A0A0N4Z9A9</accession>
<evidence type="ECO:0000256" key="3">
    <source>
        <dbReference type="ARBA" id="ARBA00022801"/>
    </source>
</evidence>
<evidence type="ECO:0000256" key="2">
    <source>
        <dbReference type="ARBA" id="ARBA00022741"/>
    </source>
</evidence>
<feature type="short sequence motif" description="Q motif" evidence="6">
    <location>
        <begin position="69"/>
        <end position="97"/>
    </location>
</feature>
<organism evidence="13 14">
    <name type="scientific">Parastrongyloides trichosuri</name>
    <name type="common">Possum-specific nematode worm</name>
    <dbReference type="NCBI Taxonomy" id="131310"/>
    <lineage>
        <taxon>Eukaryota</taxon>
        <taxon>Metazoa</taxon>
        <taxon>Ecdysozoa</taxon>
        <taxon>Nematoda</taxon>
        <taxon>Chromadorea</taxon>
        <taxon>Rhabditida</taxon>
        <taxon>Tylenchina</taxon>
        <taxon>Panagrolaimomorpha</taxon>
        <taxon>Strongyloidoidea</taxon>
        <taxon>Strongyloididae</taxon>
        <taxon>Parastrongyloides</taxon>
    </lineage>
</organism>
<keyword evidence="13" id="KW-1185">Reference proteome</keyword>
<feature type="domain" description="DEAD-box RNA helicase Q" evidence="12">
    <location>
        <begin position="69"/>
        <end position="97"/>
    </location>
</feature>
<evidence type="ECO:0000259" key="12">
    <source>
        <dbReference type="PROSITE" id="PS51195"/>
    </source>
</evidence>
<keyword evidence="8" id="KW-0175">Coiled coil</keyword>
<keyword evidence="2 7" id="KW-0547">Nucleotide-binding</keyword>
<dbReference type="InterPro" id="IPR014014">
    <property type="entry name" value="RNA_helicase_DEAD_Q_motif"/>
</dbReference>
<dbReference type="InterPro" id="IPR027417">
    <property type="entry name" value="P-loop_NTPase"/>
</dbReference>
<evidence type="ECO:0000313" key="13">
    <source>
        <dbReference type="Proteomes" id="UP000038045"/>
    </source>
</evidence>
<evidence type="ECO:0000256" key="5">
    <source>
        <dbReference type="ARBA" id="ARBA00022840"/>
    </source>
</evidence>
<keyword evidence="4 7" id="KW-0347">Helicase</keyword>
<dbReference type="PANTHER" id="PTHR47959:SF1">
    <property type="entry name" value="ATP-DEPENDENT RNA HELICASE DBPA"/>
    <property type="match status" value="1"/>
</dbReference>
<sequence length="460" mass="52144">MENLNDTNNIEECNNGEGKNGNKNYVPVDRDVDIIFEEDKENSKYYSRTDELDDDVIVLFGSNCTVKYETWAECEFDPKLLKNINKCGYQRPRKIQAFTMPFVSTGVDVKSQAETGSGKTAAFLLPIIDTIIKDDPPRESRSPLAVIISPTRELALQTHEQARKFTIDTGVTAAKVYGQYALRENLAELDRGCDIVSATPGRLKHLVEEGELNLGNLKFLVLDEADELIAANFISVLKEIVSMGNCPDKEKRTNLLFSATFSIDIEDLCLGLMKQDHAVIINNSCNEVNKRITHEFLKVPRNEKNKALIKLLKEQIKEDESNNQKIKRTLVFVEKKRQADMLAIALISEKISAVSLNGDRPQRIREEALNNFRSHKVDVLVATDVCARGLDIKDLDHVINVDLPNNYYTFVHRVGRTGRFHQGKATSFYDPEANKDLRDQYIKALINNGQELPDFFKDEK</sequence>
<evidence type="ECO:0000313" key="14">
    <source>
        <dbReference type="WBParaSite" id="PTRK_0000390000.1"/>
    </source>
</evidence>
<evidence type="ECO:0000256" key="4">
    <source>
        <dbReference type="ARBA" id="ARBA00022806"/>
    </source>
</evidence>
<dbReference type="Pfam" id="PF00270">
    <property type="entry name" value="DEAD"/>
    <property type="match status" value="1"/>
</dbReference>
<dbReference type="WBParaSite" id="PTRK_0000390000.1">
    <property type="protein sequence ID" value="PTRK_0000390000.1"/>
    <property type="gene ID" value="PTRK_0000390000"/>
</dbReference>
<reference evidence="14" key="1">
    <citation type="submission" date="2017-02" db="UniProtKB">
        <authorList>
            <consortium name="WormBaseParasite"/>
        </authorList>
    </citation>
    <scope>IDENTIFICATION</scope>
</reference>
<feature type="domain" description="Helicase ATP-binding" evidence="10">
    <location>
        <begin position="100"/>
        <end position="279"/>
    </location>
</feature>
<dbReference type="GO" id="GO:0005524">
    <property type="term" value="F:ATP binding"/>
    <property type="evidence" value="ECO:0007669"/>
    <property type="project" value="UniProtKB-KW"/>
</dbReference>
<dbReference type="PROSITE" id="PS51195">
    <property type="entry name" value="Q_MOTIF"/>
    <property type="match status" value="1"/>
</dbReference>
<protein>
    <recommendedName>
        <fullName evidence="1">RNA helicase</fullName>
        <ecNumber evidence="1">3.6.4.13</ecNumber>
    </recommendedName>
</protein>
<evidence type="ECO:0000259" key="11">
    <source>
        <dbReference type="PROSITE" id="PS51194"/>
    </source>
</evidence>
<dbReference type="InterPro" id="IPR050079">
    <property type="entry name" value="DEAD_box_RNA_helicase"/>
</dbReference>
<evidence type="ECO:0000256" key="8">
    <source>
        <dbReference type="SAM" id="Coils"/>
    </source>
</evidence>
<dbReference type="GO" id="GO:0016787">
    <property type="term" value="F:hydrolase activity"/>
    <property type="evidence" value="ECO:0007669"/>
    <property type="project" value="UniProtKB-KW"/>
</dbReference>
<evidence type="ECO:0000256" key="6">
    <source>
        <dbReference type="PROSITE-ProRule" id="PRU00552"/>
    </source>
</evidence>
<dbReference type="GO" id="GO:0005829">
    <property type="term" value="C:cytosol"/>
    <property type="evidence" value="ECO:0007669"/>
    <property type="project" value="TreeGrafter"/>
</dbReference>
<keyword evidence="5 7" id="KW-0067">ATP-binding</keyword>
<dbReference type="GO" id="GO:0003676">
    <property type="term" value="F:nucleic acid binding"/>
    <property type="evidence" value="ECO:0007669"/>
    <property type="project" value="InterPro"/>
</dbReference>
<dbReference type="AlphaFoldDB" id="A0A0N4Z9A9"/>
<dbReference type="InterPro" id="IPR011545">
    <property type="entry name" value="DEAD/DEAH_box_helicase_dom"/>
</dbReference>
<proteinExistence type="inferred from homology"/>
<dbReference type="GO" id="GO:0003724">
    <property type="term" value="F:RNA helicase activity"/>
    <property type="evidence" value="ECO:0007669"/>
    <property type="project" value="UniProtKB-EC"/>
</dbReference>
<dbReference type="EC" id="3.6.4.13" evidence="1"/>
<name>A0A0N4Z9A9_PARTI</name>
<evidence type="ECO:0000256" key="1">
    <source>
        <dbReference type="ARBA" id="ARBA00012552"/>
    </source>
</evidence>
<dbReference type="PROSITE" id="PS51194">
    <property type="entry name" value="HELICASE_CTER"/>
    <property type="match status" value="1"/>
</dbReference>
<keyword evidence="3 7" id="KW-0378">Hydrolase</keyword>
<comment type="similarity">
    <text evidence="7">Belongs to the DEAD box helicase family.</text>
</comment>
<dbReference type="Pfam" id="PF00271">
    <property type="entry name" value="Helicase_C"/>
    <property type="match status" value="1"/>
</dbReference>
<dbReference type="SUPFAM" id="SSF52540">
    <property type="entry name" value="P-loop containing nucleoside triphosphate hydrolases"/>
    <property type="match status" value="1"/>
</dbReference>
<dbReference type="PROSITE" id="PS00039">
    <property type="entry name" value="DEAD_ATP_HELICASE"/>
    <property type="match status" value="1"/>
</dbReference>
<dbReference type="STRING" id="131310.A0A0N4Z9A9"/>
<dbReference type="GO" id="GO:0043186">
    <property type="term" value="C:P granule"/>
    <property type="evidence" value="ECO:0007669"/>
    <property type="project" value="UniProtKB-ARBA"/>
</dbReference>
<dbReference type="Gene3D" id="3.40.50.300">
    <property type="entry name" value="P-loop containing nucleotide triphosphate hydrolases"/>
    <property type="match status" value="2"/>
</dbReference>
<dbReference type="InterPro" id="IPR001650">
    <property type="entry name" value="Helicase_C-like"/>
</dbReference>
<evidence type="ECO:0000256" key="7">
    <source>
        <dbReference type="RuleBase" id="RU000492"/>
    </source>
</evidence>
<dbReference type="InterPro" id="IPR000629">
    <property type="entry name" value="RNA-helicase_DEAD-box_CS"/>
</dbReference>
<dbReference type="PANTHER" id="PTHR47959">
    <property type="entry name" value="ATP-DEPENDENT RNA HELICASE RHLE-RELATED"/>
    <property type="match status" value="1"/>
</dbReference>
<feature type="compositionally biased region" description="Low complexity" evidence="9">
    <location>
        <begin position="8"/>
        <end position="24"/>
    </location>
</feature>
<feature type="region of interest" description="Disordered" evidence="9">
    <location>
        <begin position="1"/>
        <end position="24"/>
    </location>
</feature>